<dbReference type="RefSeq" id="WP_133609819.1">
    <property type="nucleotide sequence ID" value="NZ_SNXW01000007.1"/>
</dbReference>
<accession>A0A4R6R7F7</accession>
<comment type="caution">
    <text evidence="2">The sequence shown here is derived from an EMBL/GenBank/DDBJ whole genome shotgun (WGS) entry which is preliminary data.</text>
</comment>
<name>A0A4R6R7F7_9BURK</name>
<dbReference type="Pfam" id="PF09836">
    <property type="entry name" value="DUF2063"/>
    <property type="match status" value="1"/>
</dbReference>
<keyword evidence="3" id="KW-1185">Reference proteome</keyword>
<dbReference type="InterPro" id="IPR018640">
    <property type="entry name" value="DUF2063"/>
</dbReference>
<dbReference type="EMBL" id="SNXW01000007">
    <property type="protein sequence ID" value="TDP81675.1"/>
    <property type="molecule type" value="Genomic_DNA"/>
</dbReference>
<gene>
    <name evidence="2" type="ORF">EV672_107106</name>
</gene>
<dbReference type="GO" id="GO:0003677">
    <property type="term" value="F:DNA binding"/>
    <property type="evidence" value="ECO:0007669"/>
    <property type="project" value="UniProtKB-KW"/>
</dbReference>
<proteinExistence type="predicted"/>
<evidence type="ECO:0000313" key="3">
    <source>
        <dbReference type="Proteomes" id="UP000294593"/>
    </source>
</evidence>
<feature type="domain" description="Putative DNA-binding" evidence="1">
    <location>
        <begin position="15"/>
        <end position="114"/>
    </location>
</feature>
<dbReference type="Proteomes" id="UP000294593">
    <property type="component" value="Unassembled WGS sequence"/>
</dbReference>
<evidence type="ECO:0000313" key="2">
    <source>
        <dbReference type="EMBL" id="TDP81675.1"/>
    </source>
</evidence>
<dbReference type="OrthoDB" id="343356at2"/>
<sequence>MNAAAEPRAGGLLALQTRMTAYLLQSDAGVQTAVPDVAGSGPAEVGPSVALRRLGVYHGAYRARLLETLRDTYGHTLRLLGDHAFDALALAYIAQSPSTCHNLRWYGETWPDFLADTGADTRSVIDAGDAVDSGGAFAPHPAIAELARLDWALREAFDGPDDAVLGLRDLQQLAPEVWAVVRLRPHATVRCLSMRHNTLQRWHALDDERPVPDAEPLPEPGWVLVWRRDDRPHFRSMAAPEAWAVRQLLAGQTWAALCEGLVQAWPDQDATTLAAQCLRRWVDEGVLAEAVTDEALTA</sequence>
<reference evidence="2 3" key="1">
    <citation type="submission" date="2019-03" db="EMBL/GenBank/DDBJ databases">
        <title>Genomic Encyclopedia of Type Strains, Phase IV (KMG-IV): sequencing the most valuable type-strain genomes for metagenomic binning, comparative biology and taxonomic classification.</title>
        <authorList>
            <person name="Goeker M."/>
        </authorList>
    </citation>
    <scope>NUCLEOTIDE SEQUENCE [LARGE SCALE GENOMIC DNA]</scope>
    <source>
        <strain evidence="2 3">DSM 11901</strain>
    </source>
</reference>
<evidence type="ECO:0000259" key="1">
    <source>
        <dbReference type="Pfam" id="PF09836"/>
    </source>
</evidence>
<protein>
    <submittedName>
        <fullName evidence="2">Putative DNA-binding protein</fullName>
    </submittedName>
</protein>
<dbReference type="AlphaFoldDB" id="A0A4R6R7F7"/>
<organism evidence="2 3">
    <name type="scientific">Aquabacterium commune</name>
    <dbReference type="NCBI Taxonomy" id="70586"/>
    <lineage>
        <taxon>Bacteria</taxon>
        <taxon>Pseudomonadati</taxon>
        <taxon>Pseudomonadota</taxon>
        <taxon>Betaproteobacteria</taxon>
        <taxon>Burkholderiales</taxon>
        <taxon>Aquabacterium</taxon>
    </lineage>
</organism>
<keyword evidence="2" id="KW-0238">DNA-binding</keyword>